<name>T1K7J3_TETUR</name>
<reference evidence="3" key="2">
    <citation type="submission" date="2015-06" db="UniProtKB">
        <authorList>
            <consortium name="EnsemblMetazoa"/>
        </authorList>
    </citation>
    <scope>IDENTIFICATION</scope>
</reference>
<dbReference type="Pfam" id="PF05303">
    <property type="entry name" value="GSKIP_dom"/>
    <property type="match status" value="1"/>
</dbReference>
<proteinExistence type="inferred from homology"/>
<evidence type="ECO:0000259" key="2">
    <source>
        <dbReference type="Pfam" id="PF05303"/>
    </source>
</evidence>
<dbReference type="eggNOG" id="KOG3965">
    <property type="taxonomic scope" value="Eukaryota"/>
</dbReference>
<keyword evidence="4" id="KW-1185">Reference proteome</keyword>
<dbReference type="InterPro" id="IPR023231">
    <property type="entry name" value="GSKIP_dom_sf"/>
</dbReference>
<dbReference type="GO" id="GO:0005737">
    <property type="term" value="C:cytoplasm"/>
    <property type="evidence" value="ECO:0007669"/>
    <property type="project" value="TreeGrafter"/>
</dbReference>
<accession>T1K7J3</accession>
<dbReference type="KEGG" id="tut:107361241"/>
<feature type="domain" description="GSKIP" evidence="2">
    <location>
        <begin position="23"/>
        <end position="129"/>
    </location>
</feature>
<sequence>MANVEKSFDSSSSFDDEEEGDWTKEASFIVNEFKLVVNDIHVSQKLKQSENRIYFNCETKEGNRYCIEFTAAGFKIVSNSYDTINEEEKDKQEEQESSIFYETMNALLDKVSPLYRNAFSDQLINKLNAYASQ</sequence>
<dbReference type="GO" id="GO:0019207">
    <property type="term" value="F:kinase regulator activity"/>
    <property type="evidence" value="ECO:0007669"/>
    <property type="project" value="TreeGrafter"/>
</dbReference>
<reference evidence="4" key="1">
    <citation type="submission" date="2011-08" db="EMBL/GenBank/DDBJ databases">
        <authorList>
            <person name="Rombauts S."/>
        </authorList>
    </citation>
    <scope>NUCLEOTIDE SEQUENCE</scope>
    <source>
        <strain evidence="4">London</strain>
    </source>
</reference>
<organism evidence="3 4">
    <name type="scientific">Tetranychus urticae</name>
    <name type="common">Two-spotted spider mite</name>
    <dbReference type="NCBI Taxonomy" id="32264"/>
    <lineage>
        <taxon>Eukaryota</taxon>
        <taxon>Metazoa</taxon>
        <taxon>Ecdysozoa</taxon>
        <taxon>Arthropoda</taxon>
        <taxon>Chelicerata</taxon>
        <taxon>Arachnida</taxon>
        <taxon>Acari</taxon>
        <taxon>Acariformes</taxon>
        <taxon>Trombidiformes</taxon>
        <taxon>Prostigmata</taxon>
        <taxon>Eleutherengona</taxon>
        <taxon>Raphignathae</taxon>
        <taxon>Tetranychoidea</taxon>
        <taxon>Tetranychidae</taxon>
        <taxon>Tetranychus</taxon>
    </lineage>
</organism>
<dbReference type="EMBL" id="CAEY01001805">
    <property type="status" value="NOT_ANNOTATED_CDS"/>
    <property type="molecule type" value="Genomic_DNA"/>
</dbReference>
<dbReference type="OMA" id="FAVTEMH"/>
<dbReference type="AlphaFoldDB" id="T1K7J3"/>
<dbReference type="HOGENOM" id="CLU_143747_0_0_1"/>
<dbReference type="Proteomes" id="UP000015104">
    <property type="component" value="Unassembled WGS sequence"/>
</dbReference>
<dbReference type="GO" id="GO:0051018">
    <property type="term" value="F:protein kinase A binding"/>
    <property type="evidence" value="ECO:0007669"/>
    <property type="project" value="TreeGrafter"/>
</dbReference>
<dbReference type="Gene3D" id="3.30.2280.10">
    <property type="entry name" value="Hypothetical protein (hspc210)"/>
    <property type="match status" value="1"/>
</dbReference>
<dbReference type="InterPro" id="IPR007967">
    <property type="entry name" value="GSKIP_dom"/>
</dbReference>
<dbReference type="InterPro" id="IPR037395">
    <property type="entry name" value="GSKIP"/>
</dbReference>
<dbReference type="PANTHER" id="PTHR12490">
    <property type="entry name" value="GSK3B-INTERACTING PROTEIN"/>
    <property type="match status" value="1"/>
</dbReference>
<dbReference type="PANTHER" id="PTHR12490:SF4">
    <property type="entry name" value="GSK3B-INTERACTING PROTEIN"/>
    <property type="match status" value="1"/>
</dbReference>
<dbReference type="STRING" id="32264.T1K7J3"/>
<gene>
    <name evidence="3" type="primary">107361241</name>
</gene>
<dbReference type="OrthoDB" id="5804279at2759"/>
<evidence type="ECO:0000313" key="4">
    <source>
        <dbReference type="Proteomes" id="UP000015104"/>
    </source>
</evidence>
<comment type="similarity">
    <text evidence="1">Belongs to the GSKIP family.</text>
</comment>
<evidence type="ECO:0000256" key="1">
    <source>
        <dbReference type="ARBA" id="ARBA00009571"/>
    </source>
</evidence>
<protein>
    <recommendedName>
        <fullName evidence="2">GSKIP domain-containing protein</fullName>
    </recommendedName>
</protein>
<dbReference type="EnsemblMetazoa" id="tetur06g04490.1">
    <property type="protein sequence ID" value="tetur06g04490.1"/>
    <property type="gene ID" value="tetur06g04490"/>
</dbReference>
<dbReference type="SUPFAM" id="SSF103107">
    <property type="entry name" value="Hypothetical protein c14orf129, hspc210"/>
    <property type="match status" value="1"/>
</dbReference>
<evidence type="ECO:0000313" key="3">
    <source>
        <dbReference type="EnsemblMetazoa" id="tetur06g04490.1"/>
    </source>
</evidence>
<dbReference type="GO" id="GO:0060828">
    <property type="term" value="P:regulation of canonical Wnt signaling pathway"/>
    <property type="evidence" value="ECO:0007669"/>
    <property type="project" value="InterPro"/>
</dbReference>